<feature type="domain" description="WRKY" evidence="7">
    <location>
        <begin position="59"/>
        <end position="120"/>
    </location>
</feature>
<dbReference type="InterPro" id="IPR036576">
    <property type="entry name" value="WRKY_dom_sf"/>
</dbReference>
<accession>A0A4P9Q287</accession>
<dbReference type="AlphaFoldDB" id="A0A4P9Q287"/>
<evidence type="ECO:0000256" key="5">
    <source>
        <dbReference type="ARBA" id="ARBA00023242"/>
    </source>
</evidence>
<feature type="compositionally biased region" description="Polar residues" evidence="6">
    <location>
        <begin position="1"/>
        <end position="11"/>
    </location>
</feature>
<dbReference type="EMBL" id="MK161325">
    <property type="protein sequence ID" value="QCV57332.1"/>
    <property type="molecule type" value="mRNA"/>
</dbReference>
<evidence type="ECO:0000256" key="4">
    <source>
        <dbReference type="ARBA" id="ARBA00023163"/>
    </source>
</evidence>
<evidence type="ECO:0000259" key="7">
    <source>
        <dbReference type="PROSITE" id="PS50811"/>
    </source>
</evidence>
<dbReference type="Pfam" id="PF03106">
    <property type="entry name" value="WRKY"/>
    <property type="match status" value="1"/>
</dbReference>
<keyword evidence="3" id="KW-0238">DNA-binding</keyword>
<evidence type="ECO:0000256" key="2">
    <source>
        <dbReference type="ARBA" id="ARBA00023015"/>
    </source>
</evidence>
<dbReference type="InterPro" id="IPR044810">
    <property type="entry name" value="WRKY_plant"/>
</dbReference>
<comment type="subcellular location">
    <subcellularLocation>
        <location evidence="1">Nucleus</location>
    </subcellularLocation>
</comment>
<sequence length="278" mass="31217">MPSSSVSTMGSPKSEDLHVGFNNSYQDDKQKSKKRKADSTWTEKLTVNSGTRSDAPPADGYNWRKYGQKDILGTKHPRSYYRCTYRSVHNCWATKQIQKSDEDPTMFHITYKGKHTCTVDSRSKSAPTSPGIQQAKPNDLLNTEYQQQQQDSAMSLSLENALIANTQNTDIFPFSWTEFGLLRGESSHFLPSTINNTDNFYRSFSPSLTPSTSGSNYFSMSPCTTDTFASLHHQEHNFEPDIAEMLSVTISGTESATIEQDFSADTWFVNPNLPANNQ</sequence>
<evidence type="ECO:0000256" key="3">
    <source>
        <dbReference type="ARBA" id="ARBA00023125"/>
    </source>
</evidence>
<dbReference type="GO" id="GO:0000976">
    <property type="term" value="F:transcription cis-regulatory region binding"/>
    <property type="evidence" value="ECO:0007669"/>
    <property type="project" value="TreeGrafter"/>
</dbReference>
<evidence type="ECO:0000256" key="6">
    <source>
        <dbReference type="SAM" id="MobiDB-lite"/>
    </source>
</evidence>
<protein>
    <submittedName>
        <fullName evidence="8">WRKY transcription factor</fullName>
    </submittedName>
</protein>
<evidence type="ECO:0000313" key="8">
    <source>
        <dbReference type="EMBL" id="QCV57332.1"/>
    </source>
</evidence>
<reference evidence="8" key="1">
    <citation type="submission" date="2018-11" db="EMBL/GenBank/DDBJ databases">
        <authorList>
            <person name="Xia H."/>
        </authorList>
    </citation>
    <scope>NUCLEOTIDE SEQUENCE</scope>
    <source>
        <strain evidence="8">FtPinG0006388000.01</strain>
    </source>
</reference>
<dbReference type="GO" id="GO:0005634">
    <property type="term" value="C:nucleus"/>
    <property type="evidence" value="ECO:0007669"/>
    <property type="project" value="UniProtKB-SubCell"/>
</dbReference>
<keyword evidence="4" id="KW-0804">Transcription</keyword>
<dbReference type="Gene3D" id="2.20.25.80">
    <property type="entry name" value="WRKY domain"/>
    <property type="match status" value="1"/>
</dbReference>
<dbReference type="SMART" id="SM00774">
    <property type="entry name" value="WRKY"/>
    <property type="match status" value="1"/>
</dbReference>
<dbReference type="SMR" id="A0A4P9Q287"/>
<keyword evidence="2" id="KW-0805">Transcription regulation</keyword>
<dbReference type="PANTHER" id="PTHR32096">
    <property type="entry name" value="WRKY TRANSCRIPTION FACTOR 30-RELATED-RELATED"/>
    <property type="match status" value="1"/>
</dbReference>
<dbReference type="GO" id="GO:0003700">
    <property type="term" value="F:DNA-binding transcription factor activity"/>
    <property type="evidence" value="ECO:0007669"/>
    <property type="project" value="InterPro"/>
</dbReference>
<feature type="compositionally biased region" description="Polar residues" evidence="6">
    <location>
        <begin position="39"/>
        <end position="52"/>
    </location>
</feature>
<keyword evidence="5" id="KW-0539">Nucleus</keyword>
<proteinExistence type="evidence at transcript level"/>
<dbReference type="PROSITE" id="PS50811">
    <property type="entry name" value="WRKY"/>
    <property type="match status" value="1"/>
</dbReference>
<name>A0A4P9Q287_FAGTA</name>
<dbReference type="SUPFAM" id="SSF118290">
    <property type="entry name" value="WRKY DNA-binding domain"/>
    <property type="match status" value="1"/>
</dbReference>
<evidence type="ECO:0000256" key="1">
    <source>
        <dbReference type="ARBA" id="ARBA00004123"/>
    </source>
</evidence>
<dbReference type="PANTHER" id="PTHR32096:SF146">
    <property type="entry name" value="WRKY TRANSCRIPTION FACTOR 19-RELATED"/>
    <property type="match status" value="1"/>
</dbReference>
<dbReference type="InterPro" id="IPR003657">
    <property type="entry name" value="WRKY_dom"/>
</dbReference>
<organism evidence="8">
    <name type="scientific">Fagopyrum tataricum</name>
    <name type="common">Tartarian buckwheat</name>
    <name type="synonym">Polygonum tataricum</name>
    <dbReference type="NCBI Taxonomy" id="62330"/>
    <lineage>
        <taxon>Eukaryota</taxon>
        <taxon>Viridiplantae</taxon>
        <taxon>Streptophyta</taxon>
        <taxon>Embryophyta</taxon>
        <taxon>Tracheophyta</taxon>
        <taxon>Spermatophyta</taxon>
        <taxon>Magnoliopsida</taxon>
        <taxon>eudicotyledons</taxon>
        <taxon>Gunneridae</taxon>
        <taxon>Pentapetalae</taxon>
        <taxon>Caryophyllales</taxon>
        <taxon>Polygonaceae</taxon>
        <taxon>Polygonoideae</taxon>
        <taxon>Fagopyreae</taxon>
        <taxon>Fagopyrum</taxon>
    </lineage>
</organism>
<feature type="region of interest" description="Disordered" evidence="6">
    <location>
        <begin position="1"/>
        <end position="64"/>
    </location>
</feature>